<evidence type="ECO:0000259" key="7">
    <source>
        <dbReference type="Pfam" id="PF13505"/>
    </source>
</evidence>
<comment type="subcellular location">
    <subcellularLocation>
        <location evidence="1">Cell outer membrane</location>
    </subcellularLocation>
</comment>
<keyword evidence="4" id="KW-0998">Cell outer membrane</keyword>
<sequence length="225" mass="23772">MKSILLTATFLCAVSGAAFAADTVEVAPVSAGFIWTGGYVGLQAAYGWGDTRFDDGATSNWFDVDGFAGGLTAGYNVQFAGNWVAGIEADLSISGVDGAFGPGNLGQPDGSSWGCGSDACTTDVDWYATARARLGYAFDNLLVYGTGGLAIGRVKSQIVDDSAFYVSDTNIGWSAGAGVEYALNQNWSVKAEYLHVDLGWTELANDFFKSETKFDTVRLGVNYRF</sequence>
<comment type="caution">
    <text evidence="8">The sequence shown here is derived from an EMBL/GenBank/DDBJ whole genome shotgun (WGS) entry which is preliminary data.</text>
</comment>
<keyword evidence="2 6" id="KW-0732">Signal</keyword>
<dbReference type="Pfam" id="PF13505">
    <property type="entry name" value="OMP_b-brl"/>
    <property type="match status" value="1"/>
</dbReference>
<keyword evidence="3" id="KW-0472">Membrane</keyword>
<proteinExistence type="inferred from homology"/>
<comment type="similarity">
    <text evidence="5">Belongs to the Omp25/RopB family.</text>
</comment>
<protein>
    <submittedName>
        <fullName evidence="8">Outer membrane immunogenic protein</fullName>
    </submittedName>
</protein>
<evidence type="ECO:0000256" key="3">
    <source>
        <dbReference type="ARBA" id="ARBA00023136"/>
    </source>
</evidence>
<organism evidence="8 9">
    <name type="scientific">Aminobacter niigataensis</name>
    <dbReference type="NCBI Taxonomy" id="83265"/>
    <lineage>
        <taxon>Bacteria</taxon>
        <taxon>Pseudomonadati</taxon>
        <taxon>Pseudomonadota</taxon>
        <taxon>Alphaproteobacteria</taxon>
        <taxon>Hyphomicrobiales</taxon>
        <taxon>Phyllobacteriaceae</taxon>
        <taxon>Aminobacter</taxon>
    </lineage>
</organism>
<dbReference type="PANTHER" id="PTHR34001:SF3">
    <property type="entry name" value="BLL7405 PROTEIN"/>
    <property type="match status" value="1"/>
</dbReference>
<dbReference type="RefSeq" id="WP_183261829.1">
    <property type="nucleotide sequence ID" value="NZ_BAAAVZ010000003.1"/>
</dbReference>
<evidence type="ECO:0000256" key="6">
    <source>
        <dbReference type="SAM" id="SignalP"/>
    </source>
</evidence>
<evidence type="ECO:0000256" key="4">
    <source>
        <dbReference type="ARBA" id="ARBA00023237"/>
    </source>
</evidence>
<evidence type="ECO:0000256" key="2">
    <source>
        <dbReference type="ARBA" id="ARBA00022729"/>
    </source>
</evidence>
<accession>A0ABR6KZ86</accession>
<evidence type="ECO:0000256" key="5">
    <source>
        <dbReference type="ARBA" id="ARBA00038306"/>
    </source>
</evidence>
<evidence type="ECO:0000313" key="8">
    <source>
        <dbReference type="EMBL" id="MBB4649850.1"/>
    </source>
</evidence>
<name>A0ABR6KZ86_9HYPH</name>
<gene>
    <name evidence="8" type="ORF">GGQ99_001572</name>
</gene>
<dbReference type="InterPro" id="IPR027385">
    <property type="entry name" value="Beta-barrel_OMP"/>
</dbReference>
<feature type="chain" id="PRO_5045361106" evidence="6">
    <location>
        <begin position="21"/>
        <end position="225"/>
    </location>
</feature>
<dbReference type="PANTHER" id="PTHR34001">
    <property type="entry name" value="BLL7405 PROTEIN"/>
    <property type="match status" value="1"/>
</dbReference>
<dbReference type="InterPro" id="IPR011250">
    <property type="entry name" value="OMP/PagP_B-barrel"/>
</dbReference>
<dbReference type="InterPro" id="IPR051692">
    <property type="entry name" value="OMP-like"/>
</dbReference>
<reference evidence="8 9" key="1">
    <citation type="submission" date="2020-08" db="EMBL/GenBank/DDBJ databases">
        <title>Genomic Encyclopedia of Type Strains, Phase IV (KMG-IV): sequencing the most valuable type-strain genomes for metagenomic binning, comparative biology and taxonomic classification.</title>
        <authorList>
            <person name="Goeker M."/>
        </authorList>
    </citation>
    <scope>NUCLEOTIDE SEQUENCE [LARGE SCALE GENOMIC DNA]</scope>
    <source>
        <strain evidence="8 9">DSM 7050</strain>
    </source>
</reference>
<feature type="domain" description="Outer membrane protein beta-barrel" evidence="7">
    <location>
        <begin position="27"/>
        <end position="225"/>
    </location>
</feature>
<dbReference type="SUPFAM" id="SSF56925">
    <property type="entry name" value="OMPA-like"/>
    <property type="match status" value="1"/>
</dbReference>
<dbReference type="EMBL" id="JACHOT010000001">
    <property type="protein sequence ID" value="MBB4649850.1"/>
    <property type="molecule type" value="Genomic_DNA"/>
</dbReference>
<evidence type="ECO:0000313" key="9">
    <source>
        <dbReference type="Proteomes" id="UP000539538"/>
    </source>
</evidence>
<feature type="signal peptide" evidence="6">
    <location>
        <begin position="1"/>
        <end position="20"/>
    </location>
</feature>
<keyword evidence="9" id="KW-1185">Reference proteome</keyword>
<dbReference type="Proteomes" id="UP000539538">
    <property type="component" value="Unassembled WGS sequence"/>
</dbReference>
<dbReference type="Gene3D" id="2.40.160.20">
    <property type="match status" value="1"/>
</dbReference>
<evidence type="ECO:0000256" key="1">
    <source>
        <dbReference type="ARBA" id="ARBA00004442"/>
    </source>
</evidence>